<dbReference type="PANTHER" id="PTHR24198">
    <property type="entry name" value="ANKYRIN REPEAT AND PROTEIN KINASE DOMAIN-CONTAINING PROTEIN"/>
    <property type="match status" value="1"/>
</dbReference>
<proteinExistence type="predicted"/>
<reference evidence="4 5" key="1">
    <citation type="journal article" date="2010" name="Nature">
        <title>The Ectocarpus genome and the independent evolution of multicellularity in brown algae.</title>
        <authorList>
            <person name="Cock J.M."/>
            <person name="Sterck L."/>
            <person name="Rouze P."/>
            <person name="Scornet D."/>
            <person name="Allen A.E."/>
            <person name="Amoutzias G."/>
            <person name="Anthouard V."/>
            <person name="Artiguenave F."/>
            <person name="Aury J.M."/>
            <person name="Badger J.H."/>
            <person name="Beszteri B."/>
            <person name="Billiau K."/>
            <person name="Bonnet E."/>
            <person name="Bothwell J.H."/>
            <person name="Bowler C."/>
            <person name="Boyen C."/>
            <person name="Brownlee C."/>
            <person name="Carrano C.J."/>
            <person name="Charrier B."/>
            <person name="Cho G.Y."/>
            <person name="Coelho S.M."/>
            <person name="Collen J."/>
            <person name="Corre E."/>
            <person name="Da Silva C."/>
            <person name="Delage L."/>
            <person name="Delaroque N."/>
            <person name="Dittami S.M."/>
            <person name="Doulbeau S."/>
            <person name="Elias M."/>
            <person name="Farnham G."/>
            <person name="Gachon C.M."/>
            <person name="Gschloessl B."/>
            <person name="Heesch S."/>
            <person name="Jabbari K."/>
            <person name="Jubin C."/>
            <person name="Kawai H."/>
            <person name="Kimura K."/>
            <person name="Kloareg B."/>
            <person name="Kupper F.C."/>
            <person name="Lang D."/>
            <person name="Le Bail A."/>
            <person name="Leblanc C."/>
            <person name="Lerouge P."/>
            <person name="Lohr M."/>
            <person name="Lopez P.J."/>
            <person name="Martens C."/>
            <person name="Maumus F."/>
            <person name="Michel G."/>
            <person name="Miranda-Saavedra D."/>
            <person name="Morales J."/>
            <person name="Moreau H."/>
            <person name="Motomura T."/>
            <person name="Nagasato C."/>
            <person name="Napoli C.A."/>
            <person name="Nelson D.R."/>
            <person name="Nyvall-Collen P."/>
            <person name="Peters A.F."/>
            <person name="Pommier C."/>
            <person name="Potin P."/>
            <person name="Poulain J."/>
            <person name="Quesneville H."/>
            <person name="Read B."/>
            <person name="Rensing S.A."/>
            <person name="Ritter A."/>
            <person name="Rousvoal S."/>
            <person name="Samanta M."/>
            <person name="Samson G."/>
            <person name="Schroeder D.C."/>
            <person name="Segurens B."/>
            <person name="Strittmatter M."/>
            <person name="Tonon T."/>
            <person name="Tregear J.W."/>
            <person name="Valentin K."/>
            <person name="von Dassow P."/>
            <person name="Yamagishi T."/>
            <person name="Van de Peer Y."/>
            <person name="Wincker P."/>
        </authorList>
    </citation>
    <scope>NUCLEOTIDE SEQUENCE [LARGE SCALE GENOMIC DNA]</scope>
    <source>
        <strain evidence="5">Ec32 / CCAP1310/4</strain>
    </source>
</reference>
<gene>
    <name evidence="4" type="ORF">Esi_0019_0051</name>
</gene>
<keyword evidence="1" id="KW-0677">Repeat</keyword>
<dbReference type="PROSITE" id="PS50088">
    <property type="entry name" value="ANK_REPEAT"/>
    <property type="match status" value="3"/>
</dbReference>
<evidence type="ECO:0000256" key="2">
    <source>
        <dbReference type="ARBA" id="ARBA00023043"/>
    </source>
</evidence>
<dbReference type="SMART" id="SM00248">
    <property type="entry name" value="ANK"/>
    <property type="match status" value="4"/>
</dbReference>
<dbReference type="InterPro" id="IPR002110">
    <property type="entry name" value="Ankyrin_rpt"/>
</dbReference>
<dbReference type="EMBL" id="FN649750">
    <property type="protein sequence ID" value="CBN74285.1"/>
    <property type="molecule type" value="Genomic_DNA"/>
</dbReference>
<dbReference type="AlphaFoldDB" id="D8LH66"/>
<dbReference type="Gene3D" id="1.25.40.20">
    <property type="entry name" value="Ankyrin repeat-containing domain"/>
    <property type="match status" value="1"/>
</dbReference>
<keyword evidence="5" id="KW-1185">Reference proteome</keyword>
<feature type="repeat" description="ANK" evidence="3">
    <location>
        <begin position="28"/>
        <end position="60"/>
    </location>
</feature>
<dbReference type="PROSITE" id="PS50297">
    <property type="entry name" value="ANK_REP_REGION"/>
    <property type="match status" value="3"/>
</dbReference>
<dbReference type="STRING" id="2880.D8LH66"/>
<protein>
    <submittedName>
        <fullName evidence="4">EsV-1-1</fullName>
    </submittedName>
</protein>
<dbReference type="InParanoid" id="D8LH66"/>
<dbReference type="Pfam" id="PF12796">
    <property type="entry name" value="Ank_2"/>
    <property type="match status" value="2"/>
</dbReference>
<organism evidence="4 5">
    <name type="scientific">Ectocarpus siliculosus</name>
    <name type="common">Brown alga</name>
    <name type="synonym">Conferva siliculosa</name>
    <dbReference type="NCBI Taxonomy" id="2880"/>
    <lineage>
        <taxon>Eukaryota</taxon>
        <taxon>Sar</taxon>
        <taxon>Stramenopiles</taxon>
        <taxon>Ochrophyta</taxon>
        <taxon>PX clade</taxon>
        <taxon>Phaeophyceae</taxon>
        <taxon>Ectocarpales</taxon>
        <taxon>Ectocarpaceae</taxon>
        <taxon>Ectocarpus</taxon>
    </lineage>
</organism>
<dbReference type="EMBL" id="FN648364">
    <property type="protein sequence ID" value="CBN74285.1"/>
    <property type="molecule type" value="Genomic_DNA"/>
</dbReference>
<feature type="repeat" description="ANK" evidence="3">
    <location>
        <begin position="61"/>
        <end position="93"/>
    </location>
</feature>
<accession>D8LH66</accession>
<sequence>MPSTLSKASGSIDPTIATTGIDRGCGDTNQTPLMVASVIGSSRVVRDLLRQGASVSVADSDGCTALHHSVYHNHLAVSKDLIEAGADLEARHGGKDTPLHVAATKGFCQGMKLLMDSRLDDGATPLFLAASDGRLEAVRVLLRANANPLLSACGSLPLYMAVYNRPLVRNRSLYKRRRRTGSRNGRFSQSRGHRHLPVRCRCG</sequence>
<evidence type="ECO:0000256" key="1">
    <source>
        <dbReference type="ARBA" id="ARBA00022737"/>
    </source>
</evidence>
<dbReference type="PANTHER" id="PTHR24198:SF165">
    <property type="entry name" value="ANKYRIN REPEAT-CONTAINING PROTEIN-RELATED"/>
    <property type="match status" value="1"/>
</dbReference>
<dbReference type="Proteomes" id="UP000002630">
    <property type="component" value="Linkage Group LG25"/>
</dbReference>
<evidence type="ECO:0000256" key="3">
    <source>
        <dbReference type="PROSITE-ProRule" id="PRU00023"/>
    </source>
</evidence>
<evidence type="ECO:0000313" key="5">
    <source>
        <dbReference type="Proteomes" id="UP000002630"/>
    </source>
</evidence>
<feature type="repeat" description="ANK" evidence="3">
    <location>
        <begin position="121"/>
        <end position="147"/>
    </location>
</feature>
<keyword evidence="2 3" id="KW-0040">ANK repeat</keyword>
<evidence type="ECO:0000313" key="4">
    <source>
        <dbReference type="EMBL" id="CBN74285.1"/>
    </source>
</evidence>
<name>D8LH66_ECTSI</name>
<dbReference type="eggNOG" id="KOG4177">
    <property type="taxonomic scope" value="Eukaryota"/>
</dbReference>
<dbReference type="OrthoDB" id="188462at2759"/>
<dbReference type="InterPro" id="IPR036770">
    <property type="entry name" value="Ankyrin_rpt-contain_sf"/>
</dbReference>
<dbReference type="SUPFAM" id="SSF48403">
    <property type="entry name" value="Ankyrin repeat"/>
    <property type="match status" value="1"/>
</dbReference>